<feature type="compositionally biased region" description="Low complexity" evidence="5">
    <location>
        <begin position="349"/>
        <end position="377"/>
    </location>
</feature>
<evidence type="ECO:0000256" key="6">
    <source>
        <dbReference type="SAM" id="Phobius"/>
    </source>
</evidence>
<dbReference type="Gene3D" id="2.60.120.260">
    <property type="entry name" value="Galactose-binding domain-like"/>
    <property type="match status" value="1"/>
</dbReference>
<gene>
    <name evidence="7" type="ORF">ONZ51_g4984</name>
</gene>
<dbReference type="GO" id="GO:0071944">
    <property type="term" value="C:cell periphery"/>
    <property type="evidence" value="ECO:0007669"/>
    <property type="project" value="UniProtKB-ARBA"/>
</dbReference>
<dbReference type="GO" id="GO:0016020">
    <property type="term" value="C:membrane"/>
    <property type="evidence" value="ECO:0007669"/>
    <property type="project" value="UniProtKB-SubCell"/>
</dbReference>
<dbReference type="EMBL" id="JAPEVG010000102">
    <property type="protein sequence ID" value="KAJ8483016.1"/>
    <property type="molecule type" value="Genomic_DNA"/>
</dbReference>
<feature type="compositionally biased region" description="Polar residues" evidence="5">
    <location>
        <begin position="378"/>
        <end position="398"/>
    </location>
</feature>
<keyword evidence="3 6" id="KW-1133">Transmembrane helix</keyword>
<feature type="compositionally biased region" description="Polar residues" evidence="5">
    <location>
        <begin position="296"/>
        <end position="309"/>
    </location>
</feature>
<feature type="compositionally biased region" description="Polar residues" evidence="5">
    <location>
        <begin position="329"/>
        <end position="339"/>
    </location>
</feature>
<keyword evidence="4 6" id="KW-0472">Membrane</keyword>
<evidence type="ECO:0000256" key="4">
    <source>
        <dbReference type="ARBA" id="ARBA00023136"/>
    </source>
</evidence>
<evidence type="ECO:0000256" key="3">
    <source>
        <dbReference type="ARBA" id="ARBA00022989"/>
    </source>
</evidence>
<sequence length="489" mass="51285">MSGPLALQADHLEHADVRASRTHVTIAAQKPMEGFYHYTSINLPVEHDPGWKWEQGVAELDGTRHGAAITGLTCSLSFVGTGIRVVGTLEASDKSGQPQTTYEIDGAVVGTYNAPFTPSATTEYNVTFFEIHDLSPGDHSILINNTNGTSPNVFWLDYFLIDLSPQSQIPSPTPFSSAQPSPADTQQTRSIATPDTNAGPTSPNTAAQTQTTKPSGSSSKSHANVGAIAGGVVAGVVGLVAIIAIAVLLFCLRRERRRKAESSIVPFDLAGESLMGSVQHQPPSMRPAPVKHTHSQRSMTEYSSVTTPSDPLPSVLMAVGRRQDVAARSPTSSHPSMNVGSGVGVVPLASNSVNSSHQSASPMTASPHPTPYTPSTSGKDSSSPELTATSQPSTTPLWDSSAGSPISSSPQTTPASAAFPASAPLVPSAADIPPGEWHAPPTMHNRAQALLRSFFSRNSRSGAVPVVHDVDSGLRLYDNVVMPPPYTPD</sequence>
<evidence type="ECO:0000256" key="2">
    <source>
        <dbReference type="ARBA" id="ARBA00022692"/>
    </source>
</evidence>
<evidence type="ECO:0000256" key="1">
    <source>
        <dbReference type="ARBA" id="ARBA00004167"/>
    </source>
</evidence>
<name>A0AAD7TUU5_9APHY</name>
<evidence type="ECO:0000313" key="7">
    <source>
        <dbReference type="EMBL" id="KAJ8483016.1"/>
    </source>
</evidence>
<comment type="subcellular location">
    <subcellularLocation>
        <location evidence="1">Membrane</location>
        <topology evidence="1">Single-pass membrane protein</topology>
    </subcellularLocation>
</comment>
<keyword evidence="8" id="KW-1185">Reference proteome</keyword>
<accession>A0AAD7TUU5</accession>
<feature type="compositionally biased region" description="Low complexity" evidence="5">
    <location>
        <begin position="400"/>
        <end position="419"/>
    </location>
</feature>
<proteinExistence type="predicted"/>
<feature type="transmembrane region" description="Helical" evidence="6">
    <location>
        <begin position="227"/>
        <end position="252"/>
    </location>
</feature>
<reference evidence="7" key="1">
    <citation type="submission" date="2022-11" db="EMBL/GenBank/DDBJ databases">
        <title>Genome Sequence of Cubamyces cubensis.</title>
        <authorList>
            <person name="Buettner E."/>
        </authorList>
    </citation>
    <scope>NUCLEOTIDE SEQUENCE</scope>
    <source>
        <strain evidence="7">MPL-01</strain>
    </source>
</reference>
<evidence type="ECO:0000313" key="8">
    <source>
        <dbReference type="Proteomes" id="UP001215151"/>
    </source>
</evidence>
<comment type="caution">
    <text evidence="7">The sequence shown here is derived from an EMBL/GenBank/DDBJ whole genome shotgun (WGS) entry which is preliminary data.</text>
</comment>
<dbReference type="PANTHER" id="PTHR15549">
    <property type="entry name" value="PAIRED IMMUNOGLOBULIN-LIKE TYPE 2 RECEPTOR"/>
    <property type="match status" value="1"/>
</dbReference>
<organism evidence="7 8">
    <name type="scientific">Trametes cubensis</name>
    <dbReference type="NCBI Taxonomy" id="1111947"/>
    <lineage>
        <taxon>Eukaryota</taxon>
        <taxon>Fungi</taxon>
        <taxon>Dikarya</taxon>
        <taxon>Basidiomycota</taxon>
        <taxon>Agaricomycotina</taxon>
        <taxon>Agaricomycetes</taxon>
        <taxon>Polyporales</taxon>
        <taxon>Polyporaceae</taxon>
        <taxon>Trametes</taxon>
    </lineage>
</organism>
<dbReference type="AlphaFoldDB" id="A0AAD7TUU5"/>
<protein>
    <submittedName>
        <fullName evidence="7">Uncharacterized protein</fullName>
    </submittedName>
</protein>
<feature type="region of interest" description="Disordered" evidence="5">
    <location>
        <begin position="170"/>
        <end position="222"/>
    </location>
</feature>
<dbReference type="Proteomes" id="UP001215151">
    <property type="component" value="Unassembled WGS sequence"/>
</dbReference>
<evidence type="ECO:0000256" key="5">
    <source>
        <dbReference type="SAM" id="MobiDB-lite"/>
    </source>
</evidence>
<keyword evidence="2 6" id="KW-0812">Transmembrane</keyword>
<feature type="region of interest" description="Disordered" evidence="5">
    <location>
        <begin position="276"/>
        <end position="419"/>
    </location>
</feature>
<dbReference type="InterPro" id="IPR051694">
    <property type="entry name" value="Immunoregulatory_rcpt-like"/>
</dbReference>